<evidence type="ECO:0000313" key="3">
    <source>
        <dbReference type="Proteomes" id="UP000190897"/>
    </source>
</evidence>
<feature type="compositionally biased region" description="Polar residues" evidence="1">
    <location>
        <begin position="195"/>
        <end position="205"/>
    </location>
</feature>
<reference evidence="3" key="1">
    <citation type="submission" date="2017-02" db="EMBL/GenBank/DDBJ databases">
        <authorList>
            <person name="Varghese N."/>
            <person name="Submissions S."/>
        </authorList>
    </citation>
    <scope>NUCLEOTIDE SEQUENCE [LARGE SCALE GENOMIC DNA]</scope>
    <source>
        <strain evidence="3">DSM 22270</strain>
    </source>
</reference>
<organism evidence="2 3">
    <name type="scientific">Dyadobacter psychrophilus</name>
    <dbReference type="NCBI Taxonomy" id="651661"/>
    <lineage>
        <taxon>Bacteria</taxon>
        <taxon>Pseudomonadati</taxon>
        <taxon>Bacteroidota</taxon>
        <taxon>Cytophagia</taxon>
        <taxon>Cytophagales</taxon>
        <taxon>Spirosomataceae</taxon>
        <taxon>Dyadobacter</taxon>
    </lineage>
</organism>
<sequence length="465" mass="52292">MKTEQFDDEFRKKLLSLDPSDEEVDRIYNYVSSNGNTKPHFPWTKILFYGLAASLLIGSLRFNYVQNITNKKLLSSLDSLKSRITFIELNSTQKSSLRVDTVYIDRYIEKTIAAQNSQESLYTRQSPHNESQQPINNLLTNESVKNPNISPADSSGIIPNETLGTVARSIAQNNASGAELNTSRADNTLGKKGSSEITGNDNNPANKAAYTNKDDFPKAGKTIINSRIGNIHLSFTSLKLPVLKAPEKLSAASKDKPKYYSESIKSVLKKMDYYVGGSLGAGNRQVAGSLLGELRITPKWSFQTGVGWTEITGDSYDTAEQFGQKTGQDFRALYAPFVTQNVDLLNIEQNYRLVQIPLTIAYHYEIRPNWALRFGIGTDLSINAQKDIHFDYKRDSQSFDKGEYNAKLSIKPINDITINLGLERRSNKFLFRVSPYISPQLRKTEFSNKGLLWGARVQALYKFNR</sequence>
<evidence type="ECO:0000313" key="2">
    <source>
        <dbReference type="EMBL" id="SKB49829.1"/>
    </source>
</evidence>
<accession>A0A1T5BRU4</accession>
<gene>
    <name evidence="2" type="ORF">SAMN05660293_00554</name>
</gene>
<dbReference type="Proteomes" id="UP000190897">
    <property type="component" value="Unassembled WGS sequence"/>
</dbReference>
<dbReference type="AlphaFoldDB" id="A0A1T5BRU4"/>
<keyword evidence="3" id="KW-1185">Reference proteome</keyword>
<evidence type="ECO:0008006" key="4">
    <source>
        <dbReference type="Google" id="ProtNLM"/>
    </source>
</evidence>
<dbReference type="EMBL" id="FUZA01000001">
    <property type="protein sequence ID" value="SKB49829.1"/>
    <property type="molecule type" value="Genomic_DNA"/>
</dbReference>
<feature type="compositionally biased region" description="Polar residues" evidence="1">
    <location>
        <begin position="174"/>
        <end position="186"/>
    </location>
</feature>
<evidence type="ECO:0000256" key="1">
    <source>
        <dbReference type="SAM" id="MobiDB-lite"/>
    </source>
</evidence>
<name>A0A1T5BRU4_9BACT</name>
<protein>
    <recommendedName>
        <fullName evidence="4">Outer membrane protein beta-barrel domain-containing protein</fullName>
    </recommendedName>
</protein>
<proteinExistence type="predicted"/>
<feature type="region of interest" description="Disordered" evidence="1">
    <location>
        <begin position="174"/>
        <end position="213"/>
    </location>
</feature>
<dbReference type="STRING" id="651661.SAMN05660293_00554"/>